<feature type="transmembrane region" description="Helical" evidence="7">
    <location>
        <begin position="169"/>
        <end position="188"/>
    </location>
</feature>
<feature type="transmembrane region" description="Helical" evidence="7">
    <location>
        <begin position="262"/>
        <end position="280"/>
    </location>
</feature>
<keyword evidence="3" id="KW-1003">Cell membrane</keyword>
<dbReference type="PANTHER" id="PTHR36838">
    <property type="entry name" value="AUXIN EFFLUX CARRIER FAMILY PROTEIN"/>
    <property type="match status" value="1"/>
</dbReference>
<dbReference type="GO" id="GO:0055085">
    <property type="term" value="P:transmembrane transport"/>
    <property type="evidence" value="ECO:0007669"/>
    <property type="project" value="InterPro"/>
</dbReference>
<feature type="transmembrane region" description="Helical" evidence="7">
    <location>
        <begin position="227"/>
        <end position="250"/>
    </location>
</feature>
<feature type="transmembrane region" description="Helical" evidence="7">
    <location>
        <begin position="65"/>
        <end position="85"/>
    </location>
</feature>
<proteinExistence type="predicted"/>
<keyword evidence="5 7" id="KW-1133">Transmembrane helix</keyword>
<dbReference type="Proteomes" id="UP000034883">
    <property type="component" value="Chromosome"/>
</dbReference>
<evidence type="ECO:0000256" key="3">
    <source>
        <dbReference type="ARBA" id="ARBA00022475"/>
    </source>
</evidence>
<keyword evidence="4 7" id="KW-0812">Transmembrane</keyword>
<organism evidence="8 9">
    <name type="scientific">Sandaracinus amylolyticus</name>
    <dbReference type="NCBI Taxonomy" id="927083"/>
    <lineage>
        <taxon>Bacteria</taxon>
        <taxon>Pseudomonadati</taxon>
        <taxon>Myxococcota</taxon>
        <taxon>Polyangia</taxon>
        <taxon>Polyangiales</taxon>
        <taxon>Sandaracinaceae</taxon>
        <taxon>Sandaracinus</taxon>
    </lineage>
</organism>
<protein>
    <submittedName>
        <fullName evidence="8">Transporter</fullName>
    </submittedName>
</protein>
<dbReference type="EMBL" id="CP011125">
    <property type="protein sequence ID" value="AKF09011.1"/>
    <property type="molecule type" value="Genomic_DNA"/>
</dbReference>
<feature type="transmembrane region" description="Helical" evidence="7">
    <location>
        <begin position="292"/>
        <end position="315"/>
    </location>
</feature>
<evidence type="ECO:0000313" key="8">
    <source>
        <dbReference type="EMBL" id="AKF09011.1"/>
    </source>
</evidence>
<dbReference type="AlphaFoldDB" id="A0A0F6W6Z2"/>
<evidence type="ECO:0000256" key="2">
    <source>
        <dbReference type="ARBA" id="ARBA00022448"/>
    </source>
</evidence>
<evidence type="ECO:0000313" key="9">
    <source>
        <dbReference type="Proteomes" id="UP000034883"/>
    </source>
</evidence>
<evidence type="ECO:0000256" key="7">
    <source>
        <dbReference type="SAM" id="Phobius"/>
    </source>
</evidence>
<feature type="transmembrane region" description="Helical" evidence="7">
    <location>
        <begin position="194"/>
        <end position="215"/>
    </location>
</feature>
<evidence type="ECO:0000256" key="5">
    <source>
        <dbReference type="ARBA" id="ARBA00022989"/>
    </source>
</evidence>
<keyword evidence="9" id="KW-1185">Reference proteome</keyword>
<dbReference type="RefSeq" id="WP_075097664.1">
    <property type="nucleotide sequence ID" value="NZ_CP011125.1"/>
</dbReference>
<gene>
    <name evidence="8" type="ORF">DB32_006160</name>
</gene>
<dbReference type="PANTHER" id="PTHR36838:SF1">
    <property type="entry name" value="SLR1864 PROTEIN"/>
    <property type="match status" value="1"/>
</dbReference>
<dbReference type="InterPro" id="IPR004776">
    <property type="entry name" value="Mem_transp_PIN-like"/>
</dbReference>
<feature type="transmembrane region" description="Helical" evidence="7">
    <location>
        <begin position="128"/>
        <end position="148"/>
    </location>
</feature>
<keyword evidence="6 7" id="KW-0472">Membrane</keyword>
<dbReference type="STRING" id="927083.DB32_006160"/>
<feature type="transmembrane region" description="Helical" evidence="7">
    <location>
        <begin position="97"/>
        <end position="116"/>
    </location>
</feature>
<sequence length="316" mass="32321">MSLAVSLASLLLPVALGAIAGRARIFDDPARAIDALNRFALHLAFPALVAVSLSDPHTSIAHRPAFLAIVPLSLVVTLAIVRAIGRALGGPAQNETGTVALVVAFGNTAYLGLPYVDAVLGRAVLGTAAVAVAIHVACAMTLGPLLLARWSGGGEGQGRAAMKRVAKQPLLWSPLIGLALRALPSAVLEPLRATFDPIGDTAAPVSMVLLGLYLFTNRASLRADASVAAHVGARIVLVPLVTLAMALPALSLHWIDAEEARVLLLLAAMPAAITTFSMAFEQGIGSERVAAAIVASTLASALTLPLFTALALAFVG</sequence>
<dbReference type="KEGG" id="samy:DB32_006160"/>
<evidence type="ECO:0000256" key="6">
    <source>
        <dbReference type="ARBA" id="ARBA00023136"/>
    </source>
</evidence>
<name>A0A0F6W6Z2_9BACT</name>
<accession>A0A0F6W6Z2</accession>
<keyword evidence="2" id="KW-0813">Transport</keyword>
<evidence type="ECO:0000256" key="4">
    <source>
        <dbReference type="ARBA" id="ARBA00022692"/>
    </source>
</evidence>
<comment type="subcellular location">
    <subcellularLocation>
        <location evidence="1">Membrane</location>
        <topology evidence="1">Multi-pass membrane protein</topology>
    </subcellularLocation>
</comment>
<reference evidence="8 9" key="1">
    <citation type="submission" date="2015-03" db="EMBL/GenBank/DDBJ databases">
        <title>Genome assembly of Sandaracinus amylolyticus DSM 53668.</title>
        <authorList>
            <person name="Sharma G."/>
            <person name="Subramanian S."/>
        </authorList>
    </citation>
    <scope>NUCLEOTIDE SEQUENCE [LARGE SCALE GENOMIC DNA]</scope>
    <source>
        <strain evidence="8 9">DSM 53668</strain>
    </source>
</reference>
<dbReference type="Pfam" id="PF03547">
    <property type="entry name" value="Mem_trans"/>
    <property type="match status" value="1"/>
</dbReference>
<dbReference type="GO" id="GO:0016020">
    <property type="term" value="C:membrane"/>
    <property type="evidence" value="ECO:0007669"/>
    <property type="project" value="UniProtKB-SubCell"/>
</dbReference>
<evidence type="ECO:0000256" key="1">
    <source>
        <dbReference type="ARBA" id="ARBA00004141"/>
    </source>
</evidence>